<evidence type="ECO:0000313" key="3">
    <source>
        <dbReference type="Proteomes" id="UP000824469"/>
    </source>
</evidence>
<dbReference type="Proteomes" id="UP000824469">
    <property type="component" value="Unassembled WGS sequence"/>
</dbReference>
<name>A0AA38CFQ2_TAXCH</name>
<reference evidence="2 3" key="1">
    <citation type="journal article" date="2021" name="Nat. Plants">
        <title>The Taxus genome provides insights into paclitaxel biosynthesis.</title>
        <authorList>
            <person name="Xiong X."/>
            <person name="Gou J."/>
            <person name="Liao Q."/>
            <person name="Li Y."/>
            <person name="Zhou Q."/>
            <person name="Bi G."/>
            <person name="Li C."/>
            <person name="Du R."/>
            <person name="Wang X."/>
            <person name="Sun T."/>
            <person name="Guo L."/>
            <person name="Liang H."/>
            <person name="Lu P."/>
            <person name="Wu Y."/>
            <person name="Zhang Z."/>
            <person name="Ro D.K."/>
            <person name="Shang Y."/>
            <person name="Huang S."/>
            <person name="Yan J."/>
        </authorList>
    </citation>
    <scope>NUCLEOTIDE SEQUENCE [LARGE SCALE GENOMIC DNA]</scope>
    <source>
        <strain evidence="2">Ta-2019</strain>
    </source>
</reference>
<dbReference type="AlphaFoldDB" id="A0AA38CFQ2"/>
<proteinExistence type="predicted"/>
<keyword evidence="3" id="KW-1185">Reference proteome</keyword>
<gene>
    <name evidence="2" type="ORF">KI387_030048</name>
</gene>
<sequence length="126" mass="14404">MPGTPVHPKDVEEPRDEDMKDEEEGAKEGEEIKHDIYQNIEDPTPNLGAQISKWPRMKITSGEYVGPSMGYAEDTSKIVCTCFQRTMGLKGLYGWELMDPDMATMCTRKQLSWSMKNHMEDPDFDV</sequence>
<accession>A0AA38CFQ2</accession>
<evidence type="ECO:0000313" key="2">
    <source>
        <dbReference type="EMBL" id="KAH9298366.1"/>
    </source>
</evidence>
<organism evidence="2 3">
    <name type="scientific">Taxus chinensis</name>
    <name type="common">Chinese yew</name>
    <name type="synonym">Taxus wallichiana var. chinensis</name>
    <dbReference type="NCBI Taxonomy" id="29808"/>
    <lineage>
        <taxon>Eukaryota</taxon>
        <taxon>Viridiplantae</taxon>
        <taxon>Streptophyta</taxon>
        <taxon>Embryophyta</taxon>
        <taxon>Tracheophyta</taxon>
        <taxon>Spermatophyta</taxon>
        <taxon>Pinopsida</taxon>
        <taxon>Pinidae</taxon>
        <taxon>Conifers II</taxon>
        <taxon>Cupressales</taxon>
        <taxon>Taxaceae</taxon>
        <taxon>Taxus</taxon>
    </lineage>
</organism>
<evidence type="ECO:0000256" key="1">
    <source>
        <dbReference type="SAM" id="MobiDB-lite"/>
    </source>
</evidence>
<protein>
    <submittedName>
        <fullName evidence="2">Uncharacterized protein</fullName>
    </submittedName>
</protein>
<feature type="region of interest" description="Disordered" evidence="1">
    <location>
        <begin position="1"/>
        <end position="51"/>
    </location>
</feature>
<feature type="non-terminal residue" evidence="2">
    <location>
        <position position="126"/>
    </location>
</feature>
<feature type="compositionally biased region" description="Acidic residues" evidence="1">
    <location>
        <begin position="13"/>
        <end position="25"/>
    </location>
</feature>
<comment type="caution">
    <text evidence="2">The sequence shown here is derived from an EMBL/GenBank/DDBJ whole genome shotgun (WGS) entry which is preliminary data.</text>
</comment>
<feature type="compositionally biased region" description="Basic and acidic residues" evidence="1">
    <location>
        <begin position="26"/>
        <end position="36"/>
    </location>
</feature>
<dbReference type="EMBL" id="JAHRHJ020000010">
    <property type="protein sequence ID" value="KAH9298366.1"/>
    <property type="molecule type" value="Genomic_DNA"/>
</dbReference>